<dbReference type="OrthoDB" id="6263727at2759"/>
<keyword evidence="3" id="KW-1185">Reference proteome</keyword>
<evidence type="ECO:0000313" key="2">
    <source>
        <dbReference type="EMBL" id="VDN23011.1"/>
    </source>
</evidence>
<gene>
    <name evidence="2" type="ORF">DILT_LOCUS14170</name>
</gene>
<protein>
    <submittedName>
        <fullName evidence="2">Uncharacterized protein</fullName>
    </submittedName>
</protein>
<feature type="compositionally biased region" description="Polar residues" evidence="1">
    <location>
        <begin position="43"/>
        <end position="55"/>
    </location>
</feature>
<dbReference type="AlphaFoldDB" id="A0A3P7MXA0"/>
<dbReference type="Proteomes" id="UP000281553">
    <property type="component" value="Unassembled WGS sequence"/>
</dbReference>
<evidence type="ECO:0000256" key="1">
    <source>
        <dbReference type="SAM" id="MobiDB-lite"/>
    </source>
</evidence>
<reference evidence="2 3" key="1">
    <citation type="submission" date="2018-11" db="EMBL/GenBank/DDBJ databases">
        <authorList>
            <consortium name="Pathogen Informatics"/>
        </authorList>
    </citation>
    <scope>NUCLEOTIDE SEQUENCE [LARGE SCALE GENOMIC DNA]</scope>
</reference>
<accession>A0A3P7MXA0</accession>
<feature type="region of interest" description="Disordered" evidence="1">
    <location>
        <begin position="43"/>
        <end position="68"/>
    </location>
</feature>
<organism evidence="2 3">
    <name type="scientific">Dibothriocephalus latus</name>
    <name type="common">Fish tapeworm</name>
    <name type="synonym">Diphyllobothrium latum</name>
    <dbReference type="NCBI Taxonomy" id="60516"/>
    <lineage>
        <taxon>Eukaryota</taxon>
        <taxon>Metazoa</taxon>
        <taxon>Spiralia</taxon>
        <taxon>Lophotrochozoa</taxon>
        <taxon>Platyhelminthes</taxon>
        <taxon>Cestoda</taxon>
        <taxon>Eucestoda</taxon>
        <taxon>Diphyllobothriidea</taxon>
        <taxon>Diphyllobothriidae</taxon>
        <taxon>Dibothriocephalus</taxon>
    </lineage>
</organism>
<evidence type="ECO:0000313" key="3">
    <source>
        <dbReference type="Proteomes" id="UP000281553"/>
    </source>
</evidence>
<name>A0A3P7MXA0_DIBLA</name>
<sequence length="98" mass="10545">MSEFVLPDDTRVAVRRVESSFPSDHTQSVMVCLAVGHPQDTLYTPSESGSITTLDYSGGPTDTDEGPDGSYVRLVTGVLNSSFISPRNLPIRVSNLVT</sequence>
<proteinExistence type="predicted"/>
<dbReference type="EMBL" id="UYRU01073064">
    <property type="protein sequence ID" value="VDN23011.1"/>
    <property type="molecule type" value="Genomic_DNA"/>
</dbReference>